<name>A0AA39U4U3_9PEZI</name>
<dbReference type="Proteomes" id="UP001175000">
    <property type="component" value="Unassembled WGS sequence"/>
</dbReference>
<evidence type="ECO:0000313" key="1">
    <source>
        <dbReference type="EMBL" id="KAK0610980.1"/>
    </source>
</evidence>
<keyword evidence="2" id="KW-1185">Reference proteome</keyword>
<dbReference type="EMBL" id="JAULSU010000007">
    <property type="protein sequence ID" value="KAK0610980.1"/>
    <property type="molecule type" value="Genomic_DNA"/>
</dbReference>
<reference evidence="1" key="1">
    <citation type="submission" date="2023-06" db="EMBL/GenBank/DDBJ databases">
        <title>Genome-scale phylogeny and comparative genomics of the fungal order Sordariales.</title>
        <authorList>
            <consortium name="Lawrence Berkeley National Laboratory"/>
            <person name="Hensen N."/>
            <person name="Bonometti L."/>
            <person name="Westerberg I."/>
            <person name="Brannstrom I.O."/>
            <person name="Guillou S."/>
            <person name="Cros-Aarteil S."/>
            <person name="Calhoun S."/>
            <person name="Haridas S."/>
            <person name="Kuo A."/>
            <person name="Mondo S."/>
            <person name="Pangilinan J."/>
            <person name="Riley R."/>
            <person name="Labutti K."/>
            <person name="Andreopoulos B."/>
            <person name="Lipzen A."/>
            <person name="Chen C."/>
            <person name="Yanf M."/>
            <person name="Daum C."/>
            <person name="Ng V."/>
            <person name="Clum A."/>
            <person name="Steindorff A."/>
            <person name="Ohm R."/>
            <person name="Martin F."/>
            <person name="Silar P."/>
            <person name="Natvig D."/>
            <person name="Lalanne C."/>
            <person name="Gautier V."/>
            <person name="Ament-Velasquez S.L."/>
            <person name="Kruys A."/>
            <person name="Hutchinson M.I."/>
            <person name="Powell A.J."/>
            <person name="Barry K."/>
            <person name="Miller A.N."/>
            <person name="Grigoriev I.V."/>
            <person name="Debuchy R."/>
            <person name="Gladieux P."/>
            <person name="Thoren M.H."/>
            <person name="Johannesson H."/>
        </authorList>
    </citation>
    <scope>NUCLEOTIDE SEQUENCE</scope>
    <source>
        <strain evidence="1">CBS 606.72</strain>
    </source>
</reference>
<proteinExistence type="predicted"/>
<accession>A0AA39U4U3</accession>
<sequence length="232" mass="26647">MKAEWQAKLAAHEEEIRAWREERLVVSGVDPTEEAREYPEVFVARHFLDGEGKPDREKTKEGVVLGALGEKEKEGLWEAVKKVEGLSLYVRDRRSVVCWGEGDGLVRGMDRAFAEIEKMEEARADPLFAATMEAHFDVNRFMAKYFLSGVFGRPVRKRTPHAVVLRGWFGGVKDRQHLLTVVKHCEGLSVCYFMDESKQDFAILGWYSAALEEQKRRLAEREMAKRDAKNRS</sequence>
<evidence type="ECO:0000313" key="2">
    <source>
        <dbReference type="Proteomes" id="UP001175000"/>
    </source>
</evidence>
<protein>
    <submittedName>
        <fullName evidence="1">Uncharacterized protein</fullName>
    </submittedName>
</protein>
<gene>
    <name evidence="1" type="ORF">B0T14DRAFT_316404</name>
</gene>
<comment type="caution">
    <text evidence="1">The sequence shown here is derived from an EMBL/GenBank/DDBJ whole genome shotgun (WGS) entry which is preliminary data.</text>
</comment>
<dbReference type="AlphaFoldDB" id="A0AA39U4U3"/>
<organism evidence="1 2">
    <name type="scientific">Immersiella caudata</name>
    <dbReference type="NCBI Taxonomy" id="314043"/>
    <lineage>
        <taxon>Eukaryota</taxon>
        <taxon>Fungi</taxon>
        <taxon>Dikarya</taxon>
        <taxon>Ascomycota</taxon>
        <taxon>Pezizomycotina</taxon>
        <taxon>Sordariomycetes</taxon>
        <taxon>Sordariomycetidae</taxon>
        <taxon>Sordariales</taxon>
        <taxon>Lasiosphaeriaceae</taxon>
        <taxon>Immersiella</taxon>
    </lineage>
</organism>